<keyword evidence="3" id="KW-0479">Metal-binding</keyword>
<evidence type="ECO:0000256" key="2">
    <source>
        <dbReference type="ARBA" id="ARBA00022670"/>
    </source>
</evidence>
<proteinExistence type="predicted"/>
<dbReference type="Pfam" id="PF05649">
    <property type="entry name" value="Peptidase_M13_N"/>
    <property type="match status" value="1"/>
</dbReference>
<comment type="cofactor">
    <cofactor evidence="1">
        <name>Zn(2+)</name>
        <dbReference type="ChEBI" id="CHEBI:29105"/>
    </cofactor>
</comment>
<dbReference type="PANTHER" id="PTHR11733">
    <property type="entry name" value="ZINC METALLOPROTEASE FAMILY M13 NEPRILYSIN-RELATED"/>
    <property type="match status" value="1"/>
</dbReference>
<dbReference type="InterPro" id="IPR008753">
    <property type="entry name" value="Peptidase_M13_N"/>
</dbReference>
<evidence type="ECO:0000256" key="1">
    <source>
        <dbReference type="ARBA" id="ARBA00001947"/>
    </source>
</evidence>
<evidence type="ECO:0000256" key="4">
    <source>
        <dbReference type="ARBA" id="ARBA00022801"/>
    </source>
</evidence>
<dbReference type="PROSITE" id="PS51885">
    <property type="entry name" value="NEPRILYSIN"/>
    <property type="match status" value="1"/>
</dbReference>
<keyword evidence="7" id="KW-0812">Transmembrane</keyword>
<dbReference type="PANTHER" id="PTHR11733:SF133">
    <property type="entry name" value="PHOSPHATE-REGULATING NEUTRAL ENDOPEPTIDASE PHEX"/>
    <property type="match status" value="1"/>
</dbReference>
<evidence type="ECO:0000313" key="10">
    <source>
        <dbReference type="EMBL" id="MBN3294698.1"/>
    </source>
</evidence>
<keyword evidence="7" id="KW-0472">Membrane</keyword>
<evidence type="ECO:0000256" key="3">
    <source>
        <dbReference type="ARBA" id="ARBA00022723"/>
    </source>
</evidence>
<evidence type="ECO:0000259" key="9">
    <source>
        <dbReference type="Pfam" id="PF05649"/>
    </source>
</evidence>
<feature type="non-terminal residue" evidence="10">
    <location>
        <position position="1"/>
    </location>
</feature>
<gene>
    <name evidence="10" type="primary">Phex</name>
    <name evidence="10" type="ORF">GTO92_0016630</name>
</gene>
<keyword evidence="7" id="KW-1133">Transmembrane helix</keyword>
<protein>
    <submittedName>
        <fullName evidence="10">PHEX Metalloendopeptidase</fullName>
    </submittedName>
</protein>
<accession>A0ABS2Z876</accession>
<dbReference type="GeneID" id="120523885"/>
<dbReference type="RefSeq" id="XP_039601513.1">
    <property type="nucleotide sequence ID" value="XM_039745579.1"/>
</dbReference>
<dbReference type="InterPro" id="IPR018497">
    <property type="entry name" value="Peptidase_M13_C"/>
</dbReference>
<dbReference type="Gene3D" id="1.10.1380.10">
    <property type="entry name" value="Neutral endopeptidase , domain2"/>
    <property type="match status" value="1"/>
</dbReference>
<sequence length="750" mass="86082">MEMEALGNSKPKDDRTPNKTLKILLAVFICATLLLGILLLFAARGLIGVQSEEYCLTQECIEAAGSIINKMDMTASPCEDFFQYACGGWLKGNPIPDDFSSYGIYPWLRQNVDLKLKELLEKPTDTQRDLEAIKKAKVLYRSCMNETAIEMDDAKPLLKLLKHPCLRWPVLEMNRGSQWVWDEKKFSLLQTLSVLRGDYGISAFIRVYVSTDEENSSQYIIKLDQASLSLVSREDYISNTTEAEANREALLKLMIDIAVMLGANSSTAATHMKEVLELETKLAEILIPYENRTSEAMYNRYSLSRLQKSVPQFDWLGYIKAVIDTKLAPELKSIDKTEQVIVRVPQYFKSLFNILETTEKRTVANYAVWKLVFSRISNLSRRFLYSALDFSRVTSGTTSLMARWDKCVNLVENSISYATGRMFVDEHFQEDKKVMMEELTEGIRWAFIDMLEKENDWMDKETKEKAKEKAHAVLPKVGYPDFVMNDTYVNEDIKRLSFSDSDYFGNVLQTLRFAAQSDFSWLRKTVQRTQWFTNPTTVNAFYSASTNQIRFPAGELQKPFFWGLKYPRSLSYGAIGVIVGHELSHGFDNNGRKYDKDGNLHQWWTNSSIAKFTEKTQCMIDQYNGYNWKEAGMNVKGKRTLGENIADNAGIREAFRAYRKWIDDRQSGKEESLLPGLGLTNNQLFFLSYAHVRCNAYRPEAARDQIQSGVHSPPQFRVIGAMSNFEEFQKAFNCPKNSIMNRGSKVCRVW</sequence>
<keyword evidence="5" id="KW-0862">Zinc</keyword>
<feature type="domain" description="Peptidase M13 C-terminal" evidence="8">
    <location>
        <begin position="539"/>
        <end position="744"/>
    </location>
</feature>
<evidence type="ECO:0000256" key="5">
    <source>
        <dbReference type="ARBA" id="ARBA00022833"/>
    </source>
</evidence>
<keyword evidence="11" id="KW-1185">Reference proteome</keyword>
<dbReference type="CDD" id="cd08662">
    <property type="entry name" value="M13"/>
    <property type="match status" value="1"/>
</dbReference>
<evidence type="ECO:0000313" key="11">
    <source>
        <dbReference type="Proteomes" id="UP001166052"/>
    </source>
</evidence>
<dbReference type="Pfam" id="PF01431">
    <property type="entry name" value="Peptidase_M13"/>
    <property type="match status" value="1"/>
</dbReference>
<keyword evidence="4" id="KW-0378">Hydrolase</keyword>
<feature type="non-terminal residue" evidence="10">
    <location>
        <position position="750"/>
    </location>
</feature>
<dbReference type="Gene3D" id="3.40.390.10">
    <property type="entry name" value="Collagenase (Catalytic Domain)"/>
    <property type="match status" value="1"/>
</dbReference>
<dbReference type="PRINTS" id="PR00786">
    <property type="entry name" value="NEPRILYSIN"/>
</dbReference>
<dbReference type="Proteomes" id="UP001166052">
    <property type="component" value="Unassembled WGS sequence"/>
</dbReference>
<feature type="transmembrane region" description="Helical" evidence="7">
    <location>
        <begin position="21"/>
        <end position="43"/>
    </location>
</feature>
<dbReference type="InterPro" id="IPR024079">
    <property type="entry name" value="MetalloPept_cat_dom_sf"/>
</dbReference>
<keyword evidence="2" id="KW-0645">Protease</keyword>
<feature type="domain" description="Peptidase M13 N-terminal" evidence="9">
    <location>
        <begin position="77"/>
        <end position="480"/>
    </location>
</feature>
<organism evidence="10 11">
    <name type="scientific">Polypterus senegalus</name>
    <name type="common">Senegal bichir</name>
    <dbReference type="NCBI Taxonomy" id="55291"/>
    <lineage>
        <taxon>Eukaryota</taxon>
        <taxon>Metazoa</taxon>
        <taxon>Chordata</taxon>
        <taxon>Craniata</taxon>
        <taxon>Vertebrata</taxon>
        <taxon>Euteleostomi</taxon>
        <taxon>Actinopterygii</taxon>
        <taxon>Polypteriformes</taxon>
        <taxon>Polypteridae</taxon>
        <taxon>Polypterus</taxon>
    </lineage>
</organism>
<dbReference type="InterPro" id="IPR000718">
    <property type="entry name" value="Peptidase_M13"/>
</dbReference>
<evidence type="ECO:0000256" key="6">
    <source>
        <dbReference type="ARBA" id="ARBA00023049"/>
    </source>
</evidence>
<keyword evidence="6" id="KW-0482">Metalloprotease</keyword>
<evidence type="ECO:0000259" key="8">
    <source>
        <dbReference type="Pfam" id="PF01431"/>
    </source>
</evidence>
<comment type="caution">
    <text evidence="10">The sequence shown here is derived from an EMBL/GenBank/DDBJ whole genome shotgun (WGS) entry which is preliminary data.</text>
</comment>
<dbReference type="EMBL" id="JAAWVN010027739">
    <property type="protein sequence ID" value="MBN3294698.1"/>
    <property type="molecule type" value="Genomic_DNA"/>
</dbReference>
<dbReference type="SUPFAM" id="SSF55486">
    <property type="entry name" value="Metalloproteases ('zincins'), catalytic domain"/>
    <property type="match status" value="1"/>
</dbReference>
<dbReference type="InterPro" id="IPR042089">
    <property type="entry name" value="Peptidase_M13_dom_2"/>
</dbReference>
<name>A0ABS2Z876_POLSE</name>
<reference evidence="10" key="1">
    <citation type="journal article" date="2021" name="Cell">
        <title>Tracing the genetic footprints of vertebrate landing in non-teleost ray-finned fishes.</title>
        <authorList>
            <person name="Bi X."/>
            <person name="Wang K."/>
            <person name="Yang L."/>
            <person name="Pan H."/>
            <person name="Jiang H."/>
            <person name="Wei Q."/>
            <person name="Fang M."/>
            <person name="Yu H."/>
            <person name="Zhu C."/>
            <person name="Cai Y."/>
            <person name="He Y."/>
            <person name="Gan X."/>
            <person name="Zeng H."/>
            <person name="Yu D."/>
            <person name="Zhu Y."/>
            <person name="Jiang H."/>
            <person name="Qiu Q."/>
            <person name="Yang H."/>
            <person name="Zhang Y.E."/>
            <person name="Wang W."/>
            <person name="Zhu M."/>
            <person name="He S."/>
            <person name="Zhang G."/>
        </authorList>
    </citation>
    <scope>NUCLEOTIDE SEQUENCE</scope>
    <source>
        <strain evidence="10">Bchr_001</strain>
    </source>
</reference>
<evidence type="ECO:0000256" key="7">
    <source>
        <dbReference type="SAM" id="Phobius"/>
    </source>
</evidence>